<reference evidence="2 3" key="1">
    <citation type="submission" date="2017-08" db="EMBL/GenBank/DDBJ databases">
        <title>Virgibacillus indicus sp. nov. and Virgibacillus profoundi sp. nov, two moderately halophilic bacteria isolated from marine sediment by using the Microfluidic Streak Plate.</title>
        <authorList>
            <person name="Xu B."/>
            <person name="Hu B."/>
            <person name="Wang J."/>
            <person name="Zhu Y."/>
            <person name="Huang L."/>
            <person name="Du W."/>
            <person name="Huang Y."/>
        </authorList>
    </citation>
    <scope>NUCLEOTIDE SEQUENCE [LARGE SCALE GENOMIC DNA]</scope>
    <source>
        <strain evidence="2 3">IO3-P2-C2</strain>
    </source>
</reference>
<proteinExistence type="predicted"/>
<organism evidence="2 3">
    <name type="scientific">Virgibacillus indicus</name>
    <dbReference type="NCBI Taxonomy" id="2024554"/>
    <lineage>
        <taxon>Bacteria</taxon>
        <taxon>Bacillati</taxon>
        <taxon>Bacillota</taxon>
        <taxon>Bacilli</taxon>
        <taxon>Bacillales</taxon>
        <taxon>Bacillaceae</taxon>
        <taxon>Virgibacillus</taxon>
    </lineage>
</organism>
<evidence type="ECO:0000313" key="2">
    <source>
        <dbReference type="EMBL" id="OZU87535.1"/>
    </source>
</evidence>
<keyword evidence="1" id="KW-0812">Transmembrane</keyword>
<evidence type="ECO:0000313" key="3">
    <source>
        <dbReference type="Proteomes" id="UP000216498"/>
    </source>
</evidence>
<name>A0A265N6T7_9BACI</name>
<dbReference type="AlphaFoldDB" id="A0A265N6T7"/>
<protein>
    <recommendedName>
        <fullName evidence="4">DUF4260 domain-containing protein</fullName>
    </recommendedName>
</protein>
<dbReference type="Pfam" id="PF14079">
    <property type="entry name" value="DUF4260"/>
    <property type="match status" value="1"/>
</dbReference>
<evidence type="ECO:0000256" key="1">
    <source>
        <dbReference type="SAM" id="Phobius"/>
    </source>
</evidence>
<keyword evidence="1" id="KW-0472">Membrane</keyword>
<dbReference type="RefSeq" id="WP_094886837.1">
    <property type="nucleotide sequence ID" value="NZ_NPMS01000009.1"/>
</dbReference>
<dbReference type="OrthoDB" id="9813911at2"/>
<evidence type="ECO:0008006" key="4">
    <source>
        <dbReference type="Google" id="ProtNLM"/>
    </source>
</evidence>
<gene>
    <name evidence="2" type="ORF">CIL03_15695</name>
</gene>
<keyword evidence="3" id="KW-1185">Reference proteome</keyword>
<dbReference type="Proteomes" id="UP000216498">
    <property type="component" value="Unassembled WGS sequence"/>
</dbReference>
<dbReference type="InterPro" id="IPR025356">
    <property type="entry name" value="DUF4260"/>
</dbReference>
<accession>A0A265N6T7</accession>
<comment type="caution">
    <text evidence="2">The sequence shown here is derived from an EMBL/GenBank/DDBJ whole genome shotgun (WGS) entry which is preliminary data.</text>
</comment>
<keyword evidence="1" id="KW-1133">Transmembrane helix</keyword>
<sequence length="115" mass="13086">MPKLMMHVEGLAVFLISIYFYAVNDFSWILFFILLFAPDLAMLGYAYNKRIGAIIYNVFHTYTASIAMIALGVILSSNIFLAVGLIWTAHIGMDRIVGYGLKYPNDFKDTHLQRI</sequence>
<feature type="transmembrane region" description="Helical" evidence="1">
    <location>
        <begin position="59"/>
        <end position="87"/>
    </location>
</feature>
<dbReference type="EMBL" id="NPMS01000009">
    <property type="protein sequence ID" value="OZU87535.1"/>
    <property type="molecule type" value="Genomic_DNA"/>
</dbReference>